<feature type="compositionally biased region" description="Pro residues" evidence="1">
    <location>
        <begin position="30"/>
        <end position="51"/>
    </location>
</feature>
<dbReference type="AlphaFoldDB" id="A0A0F9GQH2"/>
<comment type="caution">
    <text evidence="2">The sequence shown here is derived from an EMBL/GenBank/DDBJ whole genome shotgun (WGS) entry which is preliminary data.</text>
</comment>
<name>A0A0F9GQH2_9ZZZZ</name>
<proteinExistence type="predicted"/>
<protein>
    <submittedName>
        <fullName evidence="2">Uncharacterized protein</fullName>
    </submittedName>
</protein>
<feature type="non-terminal residue" evidence="2">
    <location>
        <position position="353"/>
    </location>
</feature>
<evidence type="ECO:0000313" key="2">
    <source>
        <dbReference type="EMBL" id="KKL65342.1"/>
    </source>
</evidence>
<accession>A0A0F9GQH2</accession>
<evidence type="ECO:0000256" key="1">
    <source>
        <dbReference type="SAM" id="MobiDB-lite"/>
    </source>
</evidence>
<feature type="region of interest" description="Disordered" evidence="1">
    <location>
        <begin position="1"/>
        <end position="63"/>
    </location>
</feature>
<dbReference type="EMBL" id="LAZR01027566">
    <property type="protein sequence ID" value="KKL65342.1"/>
    <property type="molecule type" value="Genomic_DNA"/>
</dbReference>
<reference evidence="2" key="1">
    <citation type="journal article" date="2015" name="Nature">
        <title>Complex archaea that bridge the gap between prokaryotes and eukaryotes.</title>
        <authorList>
            <person name="Spang A."/>
            <person name="Saw J.H."/>
            <person name="Jorgensen S.L."/>
            <person name="Zaremba-Niedzwiedzka K."/>
            <person name="Martijn J."/>
            <person name="Lind A.E."/>
            <person name="van Eijk R."/>
            <person name="Schleper C."/>
            <person name="Guy L."/>
            <person name="Ettema T.J."/>
        </authorList>
    </citation>
    <scope>NUCLEOTIDE SEQUENCE</scope>
</reference>
<feature type="compositionally biased region" description="Basic and acidic residues" evidence="1">
    <location>
        <begin position="53"/>
        <end position="63"/>
    </location>
</feature>
<sequence>MAKTFTEQATELDKAERTRKASTVADIGEAPPPTAPVPEPIGEAPEPPPKLPELSEKEEADAKRAVTRAAEIGEVIPKAITAKFPGEKPPFPIGFTAPEGTVSEVDAKGRPTVIKTSAGLLQFTPNSTMFKIGFLTSADYARTGALADNPVAAADFLPMTSETGRPLLIAKEVAFKLQNRSPKDQFQAMQEMGIIKSGSRFIAAKNGEWTFETAVSVRRGERVAKEREVFITQSQVAEQFDQSQRLSNKFIKEHIKLPDGNWVDIKDWNKLDDKFQTIGIRQGFDKMSAAIDKDAKDFRDDNTELPGGAWMANEDLLKIKSSNPALHTILTDKGFQDYQEAIDDAKDTLADFH</sequence>
<organism evidence="2">
    <name type="scientific">marine sediment metagenome</name>
    <dbReference type="NCBI Taxonomy" id="412755"/>
    <lineage>
        <taxon>unclassified sequences</taxon>
        <taxon>metagenomes</taxon>
        <taxon>ecological metagenomes</taxon>
    </lineage>
</organism>
<gene>
    <name evidence="2" type="ORF">LCGC14_2155920</name>
</gene>